<evidence type="ECO:0000256" key="9">
    <source>
        <dbReference type="SAM" id="Phobius"/>
    </source>
</evidence>
<evidence type="ECO:0000256" key="8">
    <source>
        <dbReference type="SAM" id="MobiDB-lite"/>
    </source>
</evidence>
<feature type="region of interest" description="Disordered" evidence="8">
    <location>
        <begin position="582"/>
        <end position="661"/>
    </location>
</feature>
<proteinExistence type="predicted"/>
<feature type="compositionally biased region" description="Basic and acidic residues" evidence="8">
    <location>
        <begin position="618"/>
        <end position="629"/>
    </location>
</feature>
<feature type="compositionally biased region" description="Polar residues" evidence="8">
    <location>
        <begin position="630"/>
        <end position="639"/>
    </location>
</feature>
<comment type="caution">
    <text evidence="11">The sequence shown here is derived from an EMBL/GenBank/DDBJ whole genome shotgun (WGS) entry which is preliminary data.</text>
</comment>
<dbReference type="Proteomes" id="UP001211065">
    <property type="component" value="Unassembled WGS sequence"/>
</dbReference>
<keyword evidence="7 9" id="KW-0472">Membrane</keyword>
<accession>A0AAD5XU35</accession>
<keyword evidence="4" id="KW-0442">Lipid degradation</keyword>
<gene>
    <name evidence="11" type="primary">TGL1</name>
    <name evidence="11" type="ORF">HK099_006777</name>
</gene>
<evidence type="ECO:0000256" key="7">
    <source>
        <dbReference type="ARBA" id="ARBA00023136"/>
    </source>
</evidence>
<keyword evidence="12" id="KW-1185">Reference proteome</keyword>
<keyword evidence="6" id="KW-0443">Lipid metabolism</keyword>
<feature type="domain" description="AB hydrolase-1" evidence="10">
    <location>
        <begin position="131"/>
        <end position="431"/>
    </location>
</feature>
<dbReference type="SUPFAM" id="SSF53474">
    <property type="entry name" value="alpha/beta-Hydrolases"/>
    <property type="match status" value="1"/>
</dbReference>
<evidence type="ECO:0000256" key="6">
    <source>
        <dbReference type="ARBA" id="ARBA00023098"/>
    </source>
</evidence>
<reference evidence="11" key="1">
    <citation type="submission" date="2020-05" db="EMBL/GenBank/DDBJ databases">
        <title>Phylogenomic resolution of chytrid fungi.</title>
        <authorList>
            <person name="Stajich J.E."/>
            <person name="Amses K."/>
            <person name="Simmons R."/>
            <person name="Seto K."/>
            <person name="Myers J."/>
            <person name="Bonds A."/>
            <person name="Quandt C.A."/>
            <person name="Barry K."/>
            <person name="Liu P."/>
            <person name="Grigoriev I."/>
            <person name="Longcore J.E."/>
            <person name="James T.Y."/>
        </authorList>
    </citation>
    <scope>NUCLEOTIDE SEQUENCE</scope>
    <source>
        <strain evidence="11">JEL0476</strain>
    </source>
</reference>
<dbReference type="InterPro" id="IPR000073">
    <property type="entry name" value="AB_hydrolase_1"/>
</dbReference>
<dbReference type="AlphaFoldDB" id="A0AAD5XU35"/>
<feature type="transmembrane region" description="Helical" evidence="9">
    <location>
        <begin position="12"/>
        <end position="31"/>
    </location>
</feature>
<dbReference type="GO" id="GO:0016042">
    <property type="term" value="P:lipid catabolic process"/>
    <property type="evidence" value="ECO:0007669"/>
    <property type="project" value="UniProtKB-KW"/>
</dbReference>
<evidence type="ECO:0000259" key="10">
    <source>
        <dbReference type="Pfam" id="PF00561"/>
    </source>
</evidence>
<protein>
    <submittedName>
        <fullName evidence="11">Cholesterol esterase</fullName>
    </submittedName>
</protein>
<evidence type="ECO:0000256" key="2">
    <source>
        <dbReference type="ARBA" id="ARBA00022692"/>
    </source>
</evidence>
<dbReference type="InterPro" id="IPR029058">
    <property type="entry name" value="AB_hydrolase_fold"/>
</dbReference>
<dbReference type="FunFam" id="3.40.50.1820:FF:000095">
    <property type="entry name" value="Triglyceride lipase-cholesterol esterase"/>
    <property type="match status" value="1"/>
</dbReference>
<dbReference type="Gene3D" id="3.40.50.1820">
    <property type="entry name" value="alpha/beta hydrolase"/>
    <property type="match status" value="1"/>
</dbReference>
<dbReference type="PANTHER" id="PTHR11005">
    <property type="entry name" value="LYSOSOMAL ACID LIPASE-RELATED"/>
    <property type="match status" value="1"/>
</dbReference>
<evidence type="ECO:0000256" key="4">
    <source>
        <dbReference type="ARBA" id="ARBA00022963"/>
    </source>
</evidence>
<evidence type="ECO:0000256" key="3">
    <source>
        <dbReference type="ARBA" id="ARBA00022801"/>
    </source>
</evidence>
<evidence type="ECO:0000313" key="11">
    <source>
        <dbReference type="EMBL" id="KAJ3214633.1"/>
    </source>
</evidence>
<name>A0AAD5XU35_9FUNG</name>
<keyword evidence="3" id="KW-0378">Hydrolase</keyword>
<comment type="subcellular location">
    <subcellularLocation>
        <location evidence="1">Membrane</location>
        <topology evidence="1">Single-pass membrane protein</topology>
    </subcellularLocation>
</comment>
<dbReference type="Pfam" id="PF00561">
    <property type="entry name" value="Abhydrolase_1"/>
    <property type="match status" value="1"/>
</dbReference>
<dbReference type="GO" id="GO:0016787">
    <property type="term" value="F:hydrolase activity"/>
    <property type="evidence" value="ECO:0007669"/>
    <property type="project" value="UniProtKB-KW"/>
</dbReference>
<organism evidence="11 12">
    <name type="scientific">Clydaea vesicula</name>
    <dbReference type="NCBI Taxonomy" id="447962"/>
    <lineage>
        <taxon>Eukaryota</taxon>
        <taxon>Fungi</taxon>
        <taxon>Fungi incertae sedis</taxon>
        <taxon>Chytridiomycota</taxon>
        <taxon>Chytridiomycota incertae sedis</taxon>
        <taxon>Chytridiomycetes</taxon>
        <taxon>Lobulomycetales</taxon>
        <taxon>Lobulomycetaceae</taxon>
        <taxon>Clydaea</taxon>
    </lineage>
</organism>
<keyword evidence="5 9" id="KW-1133">Transmembrane helix</keyword>
<evidence type="ECO:0000256" key="1">
    <source>
        <dbReference type="ARBA" id="ARBA00004167"/>
    </source>
</evidence>
<feature type="compositionally biased region" description="Basic residues" evidence="8">
    <location>
        <begin position="646"/>
        <end position="661"/>
    </location>
</feature>
<dbReference type="GO" id="GO:0016020">
    <property type="term" value="C:membrane"/>
    <property type="evidence" value="ECO:0007669"/>
    <property type="project" value="UniProtKB-SubCell"/>
</dbReference>
<evidence type="ECO:0000313" key="12">
    <source>
        <dbReference type="Proteomes" id="UP001211065"/>
    </source>
</evidence>
<keyword evidence="2 9" id="KW-0812">Transmembrane</keyword>
<sequence length="661" mass="76391">MSLIPVIGRLGPYAYFRMFAQLTFAFTVLILEPPMRLIFLIFPLKKVSDIIRKHILSRFYIETNKKTNFDPIFLKLNTTEDFVRYWKFPFESHYCMTTDDFILNLHRIKTSRREEEAFRRNNFHADEINRPVVLFWHGFLMCSEVWVCRTDIHANLPFLLADLGYDVWLGNTRGNKYSSKHKKFKPSQENFWDFSIDQLAFHDLKDSINYILSLTGAKSLSYIGYSQGTVQGFSSLSINHDLKDKINIFIGLSPVIKPHGIENKTISTLVQTSPDLVYLLFGRKCLLSSTLFWQSMLSPKTFATVIDIAIKFLFSWDSKFMLDKQVVYRHLYSFSSVKVCVHWFQILRTGRLQMYDDSPTLFPLLQNSPENQSTNQTVPKFPTYSIRTPIALFYGGHDTLLDMDSLLERLGVPPVFCLKVKEYEHLQFLWGENIEKEVYPCIIQLLRDYGEQLLELNDKRQIDKKNKVLIQDVEEKKKLSKTFQVSEELYSRGKGTELKVGAKVNIEELCWGLDDELGPTYILPEGGKDVDYLTARRGSRGNTYAVNAIGRSRARLEPVTVNETMAKIIVFDAEVSVDYGKNNNLQCDKKEDSSSSSLSSTSSDKDSTEENSFDLVEGDFKNFDKDDNHSQPLLSSSVDNKNDKKFKAKKSKKKNLKQKKK</sequence>
<evidence type="ECO:0000256" key="5">
    <source>
        <dbReference type="ARBA" id="ARBA00022989"/>
    </source>
</evidence>
<dbReference type="EMBL" id="JADGJW010000604">
    <property type="protein sequence ID" value="KAJ3214633.1"/>
    <property type="molecule type" value="Genomic_DNA"/>
</dbReference>